<dbReference type="Pfam" id="PF01248">
    <property type="entry name" value="Ribosomal_L7Ae"/>
    <property type="match status" value="1"/>
</dbReference>
<dbReference type="Gene3D" id="3.30.1330.30">
    <property type="match status" value="1"/>
</dbReference>
<dbReference type="AlphaFoldDB" id="A0A2X0L9M7"/>
<evidence type="ECO:0000313" key="10">
    <source>
        <dbReference type="Proteomes" id="UP000249723"/>
    </source>
</evidence>
<proteinExistence type="inferred from homology"/>
<evidence type="ECO:0000259" key="8">
    <source>
        <dbReference type="Pfam" id="PF01248"/>
    </source>
</evidence>
<evidence type="ECO:0000256" key="2">
    <source>
        <dbReference type="ARBA" id="ARBA00007337"/>
    </source>
</evidence>
<feature type="compositionally biased region" description="Basic and acidic residues" evidence="7">
    <location>
        <begin position="170"/>
        <end position="182"/>
    </location>
</feature>
<name>A0A2X0L9M7_9BASI</name>
<dbReference type="GO" id="GO:0031429">
    <property type="term" value="C:box H/ACA snoRNP complex"/>
    <property type="evidence" value="ECO:0007669"/>
    <property type="project" value="UniProtKB-UniRule"/>
</dbReference>
<dbReference type="InterPro" id="IPR004038">
    <property type="entry name" value="Ribosomal_eL8/eL30/eS12/Gad45"/>
</dbReference>
<evidence type="ECO:0000256" key="5">
    <source>
        <dbReference type="ARBA" id="ARBA00023274"/>
    </source>
</evidence>
<dbReference type="GO" id="GO:0003723">
    <property type="term" value="F:RNA binding"/>
    <property type="evidence" value="ECO:0007669"/>
    <property type="project" value="UniProtKB-UniRule"/>
</dbReference>
<sequence>MGKRSAKVLEEGAVAAPAAGDVSMDVDAAASPRKSKKSKKDKESSKDKDKDDDKEVAVELLSPIARPLAQKKAGKHVLKLVKKASKSRHLKRGVKEVVKSIRKGEKGIVVLAADISPLDILTHLPLLAEEASCPYVWVSSKEALGAASSTKRPTSCVMVAKLGMKKKLKAGESEKDGAKEAEAEFQESYGEVETEVKQLDEIVPLY</sequence>
<evidence type="ECO:0000256" key="1">
    <source>
        <dbReference type="ARBA" id="ARBA00004604"/>
    </source>
</evidence>
<dbReference type="GO" id="GO:0000398">
    <property type="term" value="P:mRNA splicing, via spliceosome"/>
    <property type="evidence" value="ECO:0007669"/>
    <property type="project" value="UniProtKB-UniRule"/>
</dbReference>
<protein>
    <recommendedName>
        <fullName evidence="6">H/ACA ribonucleoprotein complex subunit 2</fullName>
    </recommendedName>
    <alternativeName>
        <fullName evidence="6">Nucleolar protein family A member 2</fullName>
    </alternativeName>
</protein>
<dbReference type="InterPro" id="IPR029064">
    <property type="entry name" value="Ribosomal_eL30-like_sf"/>
</dbReference>
<organism evidence="9 10">
    <name type="scientific">Microbotryum saponariae</name>
    <dbReference type="NCBI Taxonomy" id="289078"/>
    <lineage>
        <taxon>Eukaryota</taxon>
        <taxon>Fungi</taxon>
        <taxon>Dikarya</taxon>
        <taxon>Basidiomycota</taxon>
        <taxon>Pucciniomycotina</taxon>
        <taxon>Microbotryomycetes</taxon>
        <taxon>Microbotryales</taxon>
        <taxon>Microbotryaceae</taxon>
        <taxon>Microbotryum</taxon>
    </lineage>
</organism>
<evidence type="ECO:0000256" key="3">
    <source>
        <dbReference type="ARBA" id="ARBA00022884"/>
    </source>
</evidence>
<comment type="function">
    <text evidence="6">Common component of the spliceosome and rRNA processing machinery.</text>
</comment>
<comment type="similarity">
    <text evidence="2 6">Belongs to the eukaryotic ribosomal protein eL8 family.</text>
</comment>
<dbReference type="OrthoDB" id="5364946at2759"/>
<dbReference type="STRING" id="289078.A0A2X0L9M7"/>
<reference evidence="10" key="1">
    <citation type="submission" date="2016-10" db="EMBL/GenBank/DDBJ databases">
        <authorList>
            <person name="Jeantristanb JTB J.-T."/>
            <person name="Ricardo R."/>
        </authorList>
    </citation>
    <scope>NUCLEOTIDE SEQUENCE [LARGE SCALE GENOMIC DNA]</scope>
</reference>
<dbReference type="PRINTS" id="PR00881">
    <property type="entry name" value="L7ARS6FAMILY"/>
</dbReference>
<feature type="region of interest" description="Disordered" evidence="7">
    <location>
        <begin position="170"/>
        <end position="192"/>
    </location>
</feature>
<dbReference type="InterPro" id="IPR002415">
    <property type="entry name" value="H/ACA_rnp_Nhp2-like"/>
</dbReference>
<evidence type="ECO:0000256" key="7">
    <source>
        <dbReference type="SAM" id="MobiDB-lite"/>
    </source>
</evidence>
<evidence type="ECO:0000256" key="6">
    <source>
        <dbReference type="RuleBase" id="RU366039"/>
    </source>
</evidence>
<gene>
    <name evidence="9" type="ORF">BZ3500_MVSOF-1268-A1-R1_CHR10-2G02922</name>
</gene>
<feature type="region of interest" description="Disordered" evidence="7">
    <location>
        <begin position="21"/>
        <end position="55"/>
    </location>
</feature>
<dbReference type="PRINTS" id="PR00883">
    <property type="entry name" value="NUCLEARHMG"/>
</dbReference>
<keyword evidence="5 6" id="KW-0687">Ribonucleoprotein</keyword>
<feature type="compositionally biased region" description="Basic and acidic residues" evidence="7">
    <location>
        <begin position="40"/>
        <end position="55"/>
    </location>
</feature>
<keyword evidence="3 6" id="KW-0694">RNA-binding</keyword>
<keyword evidence="4 6" id="KW-0539">Nucleus</keyword>
<dbReference type="SUPFAM" id="SSF55315">
    <property type="entry name" value="L30e-like"/>
    <property type="match status" value="1"/>
</dbReference>
<dbReference type="InterPro" id="IPR018492">
    <property type="entry name" value="Ribosomal_eL8/Nhp2"/>
</dbReference>
<comment type="function">
    <text evidence="6">Required for ribosome biogenesis. Part of a complex which catalyzes pseudouridylation of rRNA. This involves the isomerization of uridine such that the ribose is subsequently attached to C5, instead of the normal N1. Pseudouridine ('psi') residues may serve to stabilize the conformation of rRNAs.</text>
</comment>
<dbReference type="PANTHER" id="PTHR23105">
    <property type="entry name" value="RIBOSOMAL PROTEIN L7AE FAMILY MEMBER"/>
    <property type="match status" value="1"/>
</dbReference>
<dbReference type="InterPro" id="IPR050257">
    <property type="entry name" value="eL8/uL1-like"/>
</dbReference>
<feature type="domain" description="Ribosomal protein eL8/eL30/eS12/Gadd45" evidence="8">
    <location>
        <begin position="77"/>
        <end position="168"/>
    </location>
</feature>
<comment type="subcellular location">
    <subcellularLocation>
        <location evidence="1 6">Nucleus</location>
        <location evidence="1 6">Nucleolus</location>
    </subcellularLocation>
</comment>
<accession>A0A2X0L9M7</accession>
<dbReference type="GO" id="GO:0031120">
    <property type="term" value="P:snRNA pseudouridine synthesis"/>
    <property type="evidence" value="ECO:0007669"/>
    <property type="project" value="UniProtKB-UniRule"/>
</dbReference>
<dbReference type="Proteomes" id="UP000249723">
    <property type="component" value="Unassembled WGS sequence"/>
</dbReference>
<dbReference type="EMBL" id="FMWP01000117">
    <property type="protein sequence ID" value="SDA01750.1"/>
    <property type="molecule type" value="Genomic_DNA"/>
</dbReference>
<evidence type="ECO:0000313" key="9">
    <source>
        <dbReference type="EMBL" id="SDA01750.1"/>
    </source>
</evidence>
<evidence type="ECO:0000256" key="4">
    <source>
        <dbReference type="ARBA" id="ARBA00023242"/>
    </source>
</evidence>
<keyword evidence="10" id="KW-1185">Reference proteome</keyword>